<dbReference type="InterPro" id="IPR005302">
    <property type="entry name" value="MoCF_Sase_C"/>
</dbReference>
<gene>
    <name evidence="2" type="ordered locus">Hbal_0814</name>
</gene>
<dbReference type="eggNOG" id="COG3217">
    <property type="taxonomic scope" value="Bacteria"/>
</dbReference>
<dbReference type="Gene3D" id="2.40.33.20">
    <property type="entry name" value="PK beta-barrel domain-like"/>
    <property type="match status" value="1"/>
</dbReference>
<proteinExistence type="predicted"/>
<evidence type="ECO:0000313" key="2">
    <source>
        <dbReference type="EMBL" id="ACT58508.1"/>
    </source>
</evidence>
<dbReference type="GO" id="GO:0003824">
    <property type="term" value="F:catalytic activity"/>
    <property type="evidence" value="ECO:0007669"/>
    <property type="project" value="InterPro"/>
</dbReference>
<feature type="domain" description="MOSC" evidence="1">
    <location>
        <begin position="103"/>
        <end position="258"/>
    </location>
</feature>
<dbReference type="Pfam" id="PF03476">
    <property type="entry name" value="MOSC_N"/>
    <property type="match status" value="1"/>
</dbReference>
<dbReference type="KEGG" id="hba:Hbal_0814"/>
<evidence type="ECO:0000313" key="3">
    <source>
        <dbReference type="Proteomes" id="UP000002745"/>
    </source>
</evidence>
<reference evidence="3" key="1">
    <citation type="journal article" date="2011" name="J. Bacteriol.">
        <title>Genome sequences of eight morphologically diverse alphaproteobacteria.</title>
        <authorList>
            <consortium name="US DOE Joint Genome Institute"/>
            <person name="Brown P.J."/>
            <person name="Kysela D.T."/>
            <person name="Buechlein A."/>
            <person name="Hemmerich C."/>
            <person name="Brun Y.V."/>
        </authorList>
    </citation>
    <scope>NUCLEOTIDE SEQUENCE [LARGE SCALE GENOMIC DNA]</scope>
    <source>
        <strain evidence="3">ATCC 49814 / DSM 5838 / IFAM 1418</strain>
    </source>
</reference>
<dbReference type="SUPFAM" id="SSF50800">
    <property type="entry name" value="PK beta-barrel domain-like"/>
    <property type="match status" value="1"/>
</dbReference>
<dbReference type="AlphaFoldDB" id="C6XPZ1"/>
<protein>
    <submittedName>
        <fullName evidence="2">MOSC domain containing protein</fullName>
    </submittedName>
</protein>
<organism evidence="2 3">
    <name type="scientific">Hirschia baltica (strain ATCC 49814 / DSM 5838 / IFAM 1418)</name>
    <dbReference type="NCBI Taxonomy" id="582402"/>
    <lineage>
        <taxon>Bacteria</taxon>
        <taxon>Pseudomonadati</taxon>
        <taxon>Pseudomonadota</taxon>
        <taxon>Alphaproteobacteria</taxon>
        <taxon>Hyphomonadales</taxon>
        <taxon>Hyphomonadaceae</taxon>
        <taxon>Hirschia</taxon>
    </lineage>
</organism>
<sequence length="259" mass="29365">MTSSTAHVESLWRHPIKGFTPESLKQVFLEAGGYFPNDRMFAIEDGPSGFDPDEPKHISKMRFAVLARSAKIANFETMYLDDRQELEIFERDENCICRFDMSSDEGFEDLSDWLTNRLGDEFNGPLKVIAAPKDHRFVDHFTAGFVSFINSNSVEALAAASQTEIGFQRFRPNIVFSADAWMEDHWSKGQRLKIGGTELEILAPTVRCKATHANPETARYDVDTVSLLMQHFKRRTMGIYAQIVKTGFVAIGDKLEVLE</sequence>
<dbReference type="Proteomes" id="UP000002745">
    <property type="component" value="Chromosome"/>
</dbReference>
<accession>C6XPZ1</accession>
<dbReference type="STRING" id="582402.Hbal_0814"/>
<dbReference type="InterPro" id="IPR011037">
    <property type="entry name" value="Pyrv_Knase-like_insert_dom_sf"/>
</dbReference>
<dbReference type="PROSITE" id="PS51340">
    <property type="entry name" value="MOSC"/>
    <property type="match status" value="1"/>
</dbReference>
<dbReference type="GO" id="GO:0030170">
    <property type="term" value="F:pyridoxal phosphate binding"/>
    <property type="evidence" value="ECO:0007669"/>
    <property type="project" value="InterPro"/>
</dbReference>
<dbReference type="RefSeq" id="WP_015826658.1">
    <property type="nucleotide sequence ID" value="NC_012982.1"/>
</dbReference>
<dbReference type="Pfam" id="PF03473">
    <property type="entry name" value="MOSC"/>
    <property type="match status" value="1"/>
</dbReference>
<dbReference type="GO" id="GO:0030151">
    <property type="term" value="F:molybdenum ion binding"/>
    <property type="evidence" value="ECO:0007669"/>
    <property type="project" value="InterPro"/>
</dbReference>
<dbReference type="HOGENOM" id="CLU_028286_5_0_5"/>
<evidence type="ECO:0000259" key="1">
    <source>
        <dbReference type="PROSITE" id="PS51340"/>
    </source>
</evidence>
<dbReference type="EMBL" id="CP001678">
    <property type="protein sequence ID" value="ACT58508.1"/>
    <property type="molecule type" value="Genomic_DNA"/>
</dbReference>
<name>C6XPZ1_HIRBI</name>
<keyword evidence="3" id="KW-1185">Reference proteome</keyword>
<dbReference type="OrthoDB" id="581532at2"/>
<dbReference type="InterPro" id="IPR005303">
    <property type="entry name" value="MOCOS_middle"/>
</dbReference>